<dbReference type="AlphaFoldDB" id="A0A0D0DX08"/>
<organism evidence="1 2">
    <name type="scientific">Paxillus rubicundulus Ve08.2h10</name>
    <dbReference type="NCBI Taxonomy" id="930991"/>
    <lineage>
        <taxon>Eukaryota</taxon>
        <taxon>Fungi</taxon>
        <taxon>Dikarya</taxon>
        <taxon>Basidiomycota</taxon>
        <taxon>Agaricomycotina</taxon>
        <taxon>Agaricomycetes</taxon>
        <taxon>Agaricomycetidae</taxon>
        <taxon>Boletales</taxon>
        <taxon>Paxilineae</taxon>
        <taxon>Paxillaceae</taxon>
        <taxon>Paxillus</taxon>
    </lineage>
</organism>
<sequence>MQSQRARMIDGGEWCFKCVACTLDVRVFHHSLSVYLLTVDPRLSGQSSGLGTQSSP</sequence>
<protein>
    <submittedName>
        <fullName evidence="1">Uncharacterized protein</fullName>
    </submittedName>
</protein>
<accession>A0A0D0DX08</accession>
<keyword evidence="2" id="KW-1185">Reference proteome</keyword>
<dbReference type="InParanoid" id="A0A0D0DX08"/>
<evidence type="ECO:0000313" key="2">
    <source>
        <dbReference type="Proteomes" id="UP000054538"/>
    </source>
</evidence>
<evidence type="ECO:0000313" key="1">
    <source>
        <dbReference type="EMBL" id="KIK94516.1"/>
    </source>
</evidence>
<dbReference type="HOGENOM" id="CLU_3014836_0_0_1"/>
<reference evidence="1 2" key="1">
    <citation type="submission" date="2014-04" db="EMBL/GenBank/DDBJ databases">
        <authorList>
            <consortium name="DOE Joint Genome Institute"/>
            <person name="Kuo A."/>
            <person name="Kohler A."/>
            <person name="Jargeat P."/>
            <person name="Nagy L.G."/>
            <person name="Floudas D."/>
            <person name="Copeland A."/>
            <person name="Barry K.W."/>
            <person name="Cichocki N."/>
            <person name="Veneault-Fourrey C."/>
            <person name="LaButti K."/>
            <person name="Lindquist E.A."/>
            <person name="Lipzen A."/>
            <person name="Lundell T."/>
            <person name="Morin E."/>
            <person name="Murat C."/>
            <person name="Sun H."/>
            <person name="Tunlid A."/>
            <person name="Henrissat B."/>
            <person name="Grigoriev I.V."/>
            <person name="Hibbett D.S."/>
            <person name="Martin F."/>
            <person name="Nordberg H.P."/>
            <person name="Cantor M.N."/>
            <person name="Hua S.X."/>
        </authorList>
    </citation>
    <scope>NUCLEOTIDE SEQUENCE [LARGE SCALE GENOMIC DNA]</scope>
    <source>
        <strain evidence="1 2">Ve08.2h10</strain>
    </source>
</reference>
<dbReference type="EMBL" id="KN825101">
    <property type="protein sequence ID" value="KIK94516.1"/>
    <property type="molecule type" value="Genomic_DNA"/>
</dbReference>
<reference evidence="2" key="2">
    <citation type="submission" date="2015-01" db="EMBL/GenBank/DDBJ databases">
        <title>Evolutionary Origins and Diversification of the Mycorrhizal Mutualists.</title>
        <authorList>
            <consortium name="DOE Joint Genome Institute"/>
            <consortium name="Mycorrhizal Genomics Consortium"/>
            <person name="Kohler A."/>
            <person name="Kuo A."/>
            <person name="Nagy L.G."/>
            <person name="Floudas D."/>
            <person name="Copeland A."/>
            <person name="Barry K.W."/>
            <person name="Cichocki N."/>
            <person name="Veneault-Fourrey C."/>
            <person name="LaButti K."/>
            <person name="Lindquist E.A."/>
            <person name="Lipzen A."/>
            <person name="Lundell T."/>
            <person name="Morin E."/>
            <person name="Murat C."/>
            <person name="Riley R."/>
            <person name="Ohm R."/>
            <person name="Sun H."/>
            <person name="Tunlid A."/>
            <person name="Henrissat B."/>
            <person name="Grigoriev I.V."/>
            <person name="Hibbett D.S."/>
            <person name="Martin F."/>
        </authorList>
    </citation>
    <scope>NUCLEOTIDE SEQUENCE [LARGE SCALE GENOMIC DNA]</scope>
    <source>
        <strain evidence="2">Ve08.2h10</strain>
    </source>
</reference>
<proteinExistence type="predicted"/>
<name>A0A0D0DX08_9AGAM</name>
<gene>
    <name evidence="1" type="ORF">PAXRUDRAFT_827923</name>
</gene>
<dbReference type="Proteomes" id="UP000054538">
    <property type="component" value="Unassembled WGS sequence"/>
</dbReference>